<dbReference type="Proteomes" id="UP000648801">
    <property type="component" value="Unassembled WGS sequence"/>
</dbReference>
<sequence>MRLVIGGFFPYVDISYISPLPPDIYGYLPPPPPGYTMGYYEGYVVIYDPVTFYIANVIDLMQ</sequence>
<comment type="caution">
    <text evidence="1">The sequence shown here is derived from an EMBL/GenBank/DDBJ whole genome shotgun (WGS) entry which is preliminary data.</text>
</comment>
<protein>
    <submittedName>
        <fullName evidence="1">Uncharacterized protein</fullName>
    </submittedName>
</protein>
<dbReference type="EMBL" id="BMJB01000001">
    <property type="protein sequence ID" value="GGA59116.1"/>
    <property type="molecule type" value="Genomic_DNA"/>
</dbReference>
<evidence type="ECO:0000313" key="1">
    <source>
        <dbReference type="EMBL" id="GGA59116.1"/>
    </source>
</evidence>
<gene>
    <name evidence="1" type="ORF">GCM10011507_08130</name>
</gene>
<keyword evidence="2" id="KW-1185">Reference proteome</keyword>
<evidence type="ECO:0000313" key="2">
    <source>
        <dbReference type="Proteomes" id="UP000648801"/>
    </source>
</evidence>
<dbReference type="AlphaFoldDB" id="A0A916RJR2"/>
<name>A0A916RJR2_9BACT</name>
<proteinExistence type="predicted"/>
<reference evidence="1" key="2">
    <citation type="submission" date="2020-09" db="EMBL/GenBank/DDBJ databases">
        <authorList>
            <person name="Sun Q."/>
            <person name="Zhou Y."/>
        </authorList>
    </citation>
    <scope>NUCLEOTIDE SEQUENCE</scope>
    <source>
        <strain evidence="1">CGMCC 1.15447</strain>
    </source>
</reference>
<reference evidence="1" key="1">
    <citation type="journal article" date="2014" name="Int. J. Syst. Evol. Microbiol.">
        <title>Complete genome sequence of Corynebacterium casei LMG S-19264T (=DSM 44701T), isolated from a smear-ripened cheese.</title>
        <authorList>
            <consortium name="US DOE Joint Genome Institute (JGI-PGF)"/>
            <person name="Walter F."/>
            <person name="Albersmeier A."/>
            <person name="Kalinowski J."/>
            <person name="Ruckert C."/>
        </authorList>
    </citation>
    <scope>NUCLEOTIDE SEQUENCE</scope>
    <source>
        <strain evidence="1">CGMCC 1.15447</strain>
    </source>
</reference>
<organism evidence="1 2">
    <name type="scientific">Edaphobacter acidisoli</name>
    <dbReference type="NCBI Taxonomy" id="2040573"/>
    <lineage>
        <taxon>Bacteria</taxon>
        <taxon>Pseudomonadati</taxon>
        <taxon>Acidobacteriota</taxon>
        <taxon>Terriglobia</taxon>
        <taxon>Terriglobales</taxon>
        <taxon>Acidobacteriaceae</taxon>
        <taxon>Edaphobacter</taxon>
    </lineage>
</organism>
<accession>A0A916RJR2</accession>